<evidence type="ECO:0000256" key="6">
    <source>
        <dbReference type="SAM" id="MobiDB-lite"/>
    </source>
</evidence>
<dbReference type="InterPro" id="IPR052035">
    <property type="entry name" value="ZnF_BED_domain_contain"/>
</dbReference>
<dbReference type="PANTHER" id="PTHR46481">
    <property type="entry name" value="ZINC FINGER BED DOMAIN-CONTAINING PROTEIN 4"/>
    <property type="match status" value="1"/>
</dbReference>
<feature type="domain" description="Endonuclease/exonuclease/phosphatase" evidence="8">
    <location>
        <begin position="80"/>
        <end position="192"/>
    </location>
</feature>
<proteinExistence type="predicted"/>
<dbReference type="GeneID" id="111353943"/>
<keyword evidence="3" id="KW-0863">Zinc-finger</keyword>
<dbReference type="InterPro" id="IPR036691">
    <property type="entry name" value="Endo/exonu/phosph_ase_sf"/>
</dbReference>
<keyword evidence="5" id="KW-0539">Nucleus</keyword>
<dbReference type="SUPFAM" id="SSF56219">
    <property type="entry name" value="DNase I-like"/>
    <property type="match status" value="1"/>
</dbReference>
<keyword evidence="2" id="KW-0479">Metal-binding</keyword>
<dbReference type="OrthoDB" id="7474049at2759"/>
<dbReference type="Proteomes" id="UP000301870">
    <property type="component" value="Chromosome 17"/>
</dbReference>
<evidence type="ECO:0000256" key="2">
    <source>
        <dbReference type="ARBA" id="ARBA00022723"/>
    </source>
</evidence>
<reference evidence="10" key="1">
    <citation type="submission" date="2025-08" db="UniProtKB">
        <authorList>
            <consortium name="RefSeq"/>
        </authorList>
    </citation>
    <scope>IDENTIFICATION</scope>
    <source>
        <strain evidence="10">Ishihara</strain>
        <tissue evidence="10">Whole body</tissue>
    </source>
</reference>
<dbReference type="InterPro" id="IPR005135">
    <property type="entry name" value="Endo/exonuclease/phosphatase"/>
</dbReference>
<comment type="subcellular location">
    <subcellularLocation>
        <location evidence="1">Nucleus</location>
    </subcellularLocation>
</comment>
<feature type="domain" description="HAT C-terminal dimerisation" evidence="7">
    <location>
        <begin position="656"/>
        <end position="698"/>
    </location>
</feature>
<dbReference type="InterPro" id="IPR012337">
    <property type="entry name" value="RNaseH-like_sf"/>
</dbReference>
<feature type="region of interest" description="Disordered" evidence="6">
    <location>
        <begin position="206"/>
        <end position="241"/>
    </location>
</feature>
<keyword evidence="4" id="KW-0862">Zinc</keyword>
<keyword evidence="9" id="KW-1185">Reference proteome</keyword>
<dbReference type="GO" id="GO:0046983">
    <property type="term" value="F:protein dimerization activity"/>
    <property type="evidence" value="ECO:0007669"/>
    <property type="project" value="InterPro"/>
</dbReference>
<dbReference type="Pfam" id="PF05699">
    <property type="entry name" value="Dimer_Tnp_hAT"/>
    <property type="match status" value="1"/>
</dbReference>
<name>A0A9J7E6Y0_SPOLT</name>
<dbReference type="Gene3D" id="3.60.10.10">
    <property type="entry name" value="Endonuclease/exonuclease/phosphatase"/>
    <property type="match status" value="1"/>
</dbReference>
<gene>
    <name evidence="10" type="primary">LOC111353943</name>
</gene>
<evidence type="ECO:0000313" key="9">
    <source>
        <dbReference type="Proteomes" id="UP000301870"/>
    </source>
</evidence>
<dbReference type="KEGG" id="sliu:111353943"/>
<dbReference type="SUPFAM" id="SSF53098">
    <property type="entry name" value="Ribonuclease H-like"/>
    <property type="match status" value="1"/>
</dbReference>
<organism evidence="9 10">
    <name type="scientific">Spodoptera litura</name>
    <name type="common">Asian cotton leafworm</name>
    <dbReference type="NCBI Taxonomy" id="69820"/>
    <lineage>
        <taxon>Eukaryota</taxon>
        <taxon>Metazoa</taxon>
        <taxon>Ecdysozoa</taxon>
        <taxon>Arthropoda</taxon>
        <taxon>Hexapoda</taxon>
        <taxon>Insecta</taxon>
        <taxon>Pterygota</taxon>
        <taxon>Neoptera</taxon>
        <taxon>Endopterygota</taxon>
        <taxon>Lepidoptera</taxon>
        <taxon>Glossata</taxon>
        <taxon>Ditrysia</taxon>
        <taxon>Noctuoidea</taxon>
        <taxon>Noctuidae</taxon>
        <taxon>Amphipyrinae</taxon>
        <taxon>Spodoptera</taxon>
    </lineage>
</organism>
<accession>A0A9J7E6Y0</accession>
<evidence type="ECO:0000259" key="7">
    <source>
        <dbReference type="Pfam" id="PF05699"/>
    </source>
</evidence>
<evidence type="ECO:0000256" key="3">
    <source>
        <dbReference type="ARBA" id="ARBA00022771"/>
    </source>
</evidence>
<evidence type="ECO:0000313" key="10">
    <source>
        <dbReference type="RefSeq" id="XP_022822934.1"/>
    </source>
</evidence>
<dbReference type="AlphaFoldDB" id="A0A9J7E6Y0"/>
<dbReference type="GO" id="GO:0008270">
    <property type="term" value="F:zinc ion binding"/>
    <property type="evidence" value="ECO:0007669"/>
    <property type="project" value="UniProtKB-KW"/>
</dbReference>
<dbReference type="GO" id="GO:0003824">
    <property type="term" value="F:catalytic activity"/>
    <property type="evidence" value="ECO:0007669"/>
    <property type="project" value="InterPro"/>
</dbReference>
<feature type="compositionally biased region" description="Polar residues" evidence="6">
    <location>
        <begin position="228"/>
        <end position="241"/>
    </location>
</feature>
<evidence type="ECO:0000256" key="4">
    <source>
        <dbReference type="ARBA" id="ARBA00022833"/>
    </source>
</evidence>
<evidence type="ECO:0000256" key="1">
    <source>
        <dbReference type="ARBA" id="ARBA00004123"/>
    </source>
</evidence>
<sequence length="726" mass="82891">MNTESIDIALISETKLKPKSQVTFLNSTIHRTDHPSGNSQGGTAVVLKNHRKHYLLEPYKTEKIQATSIKLFCKNSVTTLAAIYCPPSHKIDTEEFKLFFDQLGTVFICGGDWNSKHTFWGSRLTNRRGKNLYKAILDLDLEYISHGEPTYWPADLKKNPDLLDFYILRNFGVNYLEIENCRPLSSDHIPVILNIFSKPLPHCTSHIRGDDHPTQTRYEGQQLRPGASGNSSRQDETSNSENSYKRISKLIVRMIVLQNLPCTFVDGGGFRDLLKDLAPKYNLEKSEVFKTYMVDIYDQMKIKVKREIIKFPNLSITAHIRKDCKSNKFVILLVSHGITETFKRSSILLKCSIIDNITTEDEVGKMINTIAYELDFPIERVHCMIRDESSSSQRGTQSVLLMQDLDCAVHKIQNIIRETFLSQENVTNIPTNITNNFPNALNELEKILNKLNVNETGFVDIIKKFCFIFTIGTTVVVKYGNFDTHLENQMEQSAYNVVKLLLDFINCERSQQNLSSVIPTFKQITESLEEYLNVSPESNAIKAAVSSLKTGFETALSSLENNKLYAIATFLDPHYKNHFSREVKIKICRDLSTMTNVQSTESHRTVDSFEVVPPKRTCIRLNDLVNDTFKIKESDNTSDLRKEINDYGNIGALNVDEDPLEWWKNNGEQFKSLSKFARRFLSPPAVSVISEQLFEGDGSLELTLNKEEDAKLLFVKHNAEMFGFDF</sequence>
<dbReference type="Pfam" id="PF14529">
    <property type="entry name" value="Exo_endo_phos_2"/>
    <property type="match status" value="1"/>
</dbReference>
<dbReference type="PANTHER" id="PTHR46481:SF10">
    <property type="entry name" value="ZINC FINGER BED DOMAIN-CONTAINING PROTEIN 39"/>
    <property type="match status" value="1"/>
</dbReference>
<dbReference type="GO" id="GO:0005634">
    <property type="term" value="C:nucleus"/>
    <property type="evidence" value="ECO:0007669"/>
    <property type="project" value="UniProtKB-SubCell"/>
</dbReference>
<evidence type="ECO:0000256" key="5">
    <source>
        <dbReference type="ARBA" id="ARBA00023242"/>
    </source>
</evidence>
<protein>
    <submittedName>
        <fullName evidence="10">Uncharacterized protein LOC111353943 isoform X1</fullName>
    </submittedName>
</protein>
<dbReference type="RefSeq" id="XP_022822934.1">
    <property type="nucleotide sequence ID" value="XM_022967166.1"/>
</dbReference>
<dbReference type="InterPro" id="IPR008906">
    <property type="entry name" value="HATC_C_dom"/>
</dbReference>
<evidence type="ECO:0000259" key="8">
    <source>
        <dbReference type="Pfam" id="PF14529"/>
    </source>
</evidence>